<dbReference type="EMBL" id="CP002542">
    <property type="protein sequence ID" value="AEA43581.1"/>
    <property type="molecule type" value="Genomic_DNA"/>
</dbReference>
<dbReference type="AlphaFoldDB" id="F2IFW0"/>
<dbReference type="STRING" id="755732.Fluta_1589"/>
<organism evidence="2 3">
    <name type="scientific">Fluviicola taffensis (strain DSM 16823 / NCIMB 13979 / RW262)</name>
    <dbReference type="NCBI Taxonomy" id="755732"/>
    <lineage>
        <taxon>Bacteria</taxon>
        <taxon>Pseudomonadati</taxon>
        <taxon>Bacteroidota</taxon>
        <taxon>Flavobacteriia</taxon>
        <taxon>Flavobacteriales</taxon>
        <taxon>Crocinitomicaceae</taxon>
        <taxon>Fluviicola</taxon>
    </lineage>
</organism>
<gene>
    <name evidence="2" type="ordered locus">Fluta_1589</name>
</gene>
<keyword evidence="3" id="KW-1185">Reference proteome</keyword>
<keyword evidence="1" id="KW-0812">Transmembrane</keyword>
<proteinExistence type="predicted"/>
<evidence type="ECO:0000313" key="2">
    <source>
        <dbReference type="EMBL" id="AEA43581.1"/>
    </source>
</evidence>
<dbReference type="KEGG" id="fte:Fluta_1589"/>
<protein>
    <submittedName>
        <fullName evidence="2">Uncharacterized protein</fullName>
    </submittedName>
</protein>
<name>F2IFW0_FLUTR</name>
<dbReference type="Proteomes" id="UP000007463">
    <property type="component" value="Chromosome"/>
</dbReference>
<dbReference type="RefSeq" id="WP_013686352.1">
    <property type="nucleotide sequence ID" value="NC_015321.1"/>
</dbReference>
<feature type="transmembrane region" description="Helical" evidence="1">
    <location>
        <begin position="6"/>
        <end position="25"/>
    </location>
</feature>
<sequence length="96" mass="10428">MTKNEIVTSLLAITAIIISIISICLQDLRVSRLSAILIGGPKVNIVKIEFSSKEYSSASNFDHIGLSFNFLDPKGNGISYFHEIKGIEVSSVNSGR</sequence>
<reference evidence="2 3" key="1">
    <citation type="journal article" date="2011" name="Stand. Genomic Sci.">
        <title>Complete genome sequence of the gliding freshwater bacterium Fluviicola taffensis type strain (RW262).</title>
        <authorList>
            <person name="Woyke T."/>
            <person name="Chertkov O."/>
            <person name="Lapidus A."/>
            <person name="Nolan M."/>
            <person name="Lucas S."/>
            <person name="Del Rio T.G."/>
            <person name="Tice H."/>
            <person name="Cheng J.F."/>
            <person name="Tapia R."/>
            <person name="Han C."/>
            <person name="Goodwin L."/>
            <person name="Pitluck S."/>
            <person name="Liolios K."/>
            <person name="Pagani I."/>
            <person name="Ivanova N."/>
            <person name="Huntemann M."/>
            <person name="Mavromatis K."/>
            <person name="Mikhailova N."/>
            <person name="Pati A."/>
            <person name="Chen A."/>
            <person name="Palaniappan K."/>
            <person name="Land M."/>
            <person name="Hauser L."/>
            <person name="Brambilla E.M."/>
            <person name="Rohde M."/>
            <person name="Mwirichia R."/>
            <person name="Sikorski J."/>
            <person name="Tindall B.J."/>
            <person name="Goker M."/>
            <person name="Bristow J."/>
            <person name="Eisen J.A."/>
            <person name="Markowitz V."/>
            <person name="Hugenholtz P."/>
            <person name="Klenk H.P."/>
            <person name="Kyrpides N.C."/>
        </authorList>
    </citation>
    <scope>NUCLEOTIDE SEQUENCE [LARGE SCALE GENOMIC DNA]</scope>
    <source>
        <strain evidence="3">DSM 16823 / RW262 / RW262</strain>
    </source>
</reference>
<evidence type="ECO:0000256" key="1">
    <source>
        <dbReference type="SAM" id="Phobius"/>
    </source>
</evidence>
<reference evidence="3" key="2">
    <citation type="submission" date="2011-02" db="EMBL/GenBank/DDBJ databases">
        <title>The complete genome of Fluviicola taffensis DSM 16823.</title>
        <authorList>
            <consortium name="US DOE Joint Genome Institute (JGI-PGF)"/>
            <person name="Lucas S."/>
            <person name="Copeland A."/>
            <person name="Lapidus A."/>
            <person name="Bruce D."/>
            <person name="Goodwin L."/>
            <person name="Pitluck S."/>
            <person name="Kyrpides N."/>
            <person name="Mavromatis K."/>
            <person name="Ivanova N."/>
            <person name="Mikhailova N."/>
            <person name="Pagani I."/>
            <person name="Chertkov O."/>
            <person name="Detter J.C."/>
            <person name="Han C."/>
            <person name="Tapia R."/>
            <person name="Land M."/>
            <person name="Hauser L."/>
            <person name="Markowitz V."/>
            <person name="Cheng J.-F."/>
            <person name="Hugenholtz P."/>
            <person name="Woyke T."/>
            <person name="Wu D."/>
            <person name="Tindall B."/>
            <person name="Pomrenke H.G."/>
            <person name="Brambilla E."/>
            <person name="Klenk H.-P."/>
            <person name="Eisen J.A."/>
        </authorList>
    </citation>
    <scope>NUCLEOTIDE SEQUENCE [LARGE SCALE GENOMIC DNA]</scope>
    <source>
        <strain evidence="3">DSM 16823 / RW262 / RW262</strain>
    </source>
</reference>
<evidence type="ECO:0000313" key="3">
    <source>
        <dbReference type="Proteomes" id="UP000007463"/>
    </source>
</evidence>
<keyword evidence="1" id="KW-0472">Membrane</keyword>
<dbReference type="HOGENOM" id="CLU_2355601_0_0_10"/>
<accession>F2IFW0</accession>
<keyword evidence="1" id="KW-1133">Transmembrane helix</keyword>